<dbReference type="GO" id="GO:0005524">
    <property type="term" value="F:ATP binding"/>
    <property type="evidence" value="ECO:0007669"/>
    <property type="project" value="UniProtKB-KW"/>
</dbReference>
<evidence type="ECO:0000313" key="8">
    <source>
        <dbReference type="Proteomes" id="UP000006056"/>
    </source>
</evidence>
<dbReference type="Proteomes" id="UP000006056">
    <property type="component" value="Chromosome"/>
</dbReference>
<evidence type="ECO:0000313" key="7">
    <source>
        <dbReference type="EMBL" id="AFL89317.1"/>
    </source>
</evidence>
<dbReference type="HOGENOM" id="CLU_826185_0_0_0"/>
<sequence>MKTATGSTELEYLLDVCDDLALTVTPDGESSANVLSLRGPNGEPIRVDIRSEEFSMLEQVLKCLRFRFEDLTLLVNGDSKEIRLLTPRIALARLRPTVYSFTSNRYGIAPGTEIVRSRFSAKLFRSMACEPGSVHLSSAFLGLIETPSGPLMAEELVETCNLEVRVKRFHVGSPVHRYRYTDRHRSALLGEPISRWTRFAAPVVCFDWRNPMVAEDGSRLADEPLSDDYAALWIDDVPKAKLLACDAFQWIERRFLRAGLQLIDICFFIDRTGSVLYGEISPDCMRVRNRASADSEALDKDHWRSGGEPEEVLARYEKLYEMVFRAKQSTPAAGDK</sequence>
<dbReference type="GO" id="GO:0006189">
    <property type="term" value="P:'de novo' IMP biosynthetic process"/>
    <property type="evidence" value="ECO:0007669"/>
    <property type="project" value="UniProtKB-UniPathway"/>
</dbReference>
<dbReference type="Pfam" id="PF01259">
    <property type="entry name" value="SAICAR_synt"/>
    <property type="match status" value="1"/>
</dbReference>
<dbReference type="Gene3D" id="3.30.200.20">
    <property type="entry name" value="Phosphorylase Kinase, domain 1"/>
    <property type="match status" value="1"/>
</dbReference>
<evidence type="ECO:0000256" key="5">
    <source>
        <dbReference type="ARBA" id="ARBA00048475"/>
    </source>
</evidence>
<accession>I3ZJ99</accession>
<gene>
    <name evidence="7" type="ordered locus">Terro_3086</name>
</gene>
<evidence type="ECO:0000256" key="2">
    <source>
        <dbReference type="ARBA" id="ARBA00022741"/>
    </source>
</evidence>
<keyword evidence="8" id="KW-1185">Reference proteome</keyword>
<dbReference type="GO" id="GO:0004639">
    <property type="term" value="F:phosphoribosylaminoimidazolesuccinocarboxamide synthase activity"/>
    <property type="evidence" value="ECO:0007669"/>
    <property type="project" value="UniProtKB-EC"/>
</dbReference>
<keyword evidence="1" id="KW-0436">Ligase</keyword>
<dbReference type="Gene3D" id="3.30.470.20">
    <property type="entry name" value="ATP-grasp fold, B domain"/>
    <property type="match status" value="1"/>
</dbReference>
<dbReference type="EMBL" id="CP003379">
    <property type="protein sequence ID" value="AFL89317.1"/>
    <property type="molecule type" value="Genomic_DNA"/>
</dbReference>
<keyword evidence="2" id="KW-0547">Nucleotide-binding</keyword>
<keyword evidence="3" id="KW-0658">Purine biosynthesis</keyword>
<dbReference type="UniPathway" id="UPA00074">
    <property type="reaction ID" value="UER00131"/>
</dbReference>
<dbReference type="eggNOG" id="COG0152">
    <property type="taxonomic scope" value="Bacteria"/>
</dbReference>
<evidence type="ECO:0000256" key="3">
    <source>
        <dbReference type="ARBA" id="ARBA00022755"/>
    </source>
</evidence>
<dbReference type="InterPro" id="IPR028923">
    <property type="entry name" value="SAICAR_synt/ADE2_N"/>
</dbReference>
<evidence type="ECO:0000256" key="4">
    <source>
        <dbReference type="ARBA" id="ARBA00022840"/>
    </source>
</evidence>
<comment type="catalytic activity">
    <reaction evidence="5">
        <text>5-amino-1-(5-phospho-D-ribosyl)imidazole-4-carboxylate + L-aspartate + ATP = (2S)-2-[5-amino-1-(5-phospho-beta-D-ribosyl)imidazole-4-carboxamido]succinate + ADP + phosphate + 2 H(+)</text>
        <dbReference type="Rhea" id="RHEA:22628"/>
        <dbReference type="ChEBI" id="CHEBI:15378"/>
        <dbReference type="ChEBI" id="CHEBI:29991"/>
        <dbReference type="ChEBI" id="CHEBI:30616"/>
        <dbReference type="ChEBI" id="CHEBI:43474"/>
        <dbReference type="ChEBI" id="CHEBI:58443"/>
        <dbReference type="ChEBI" id="CHEBI:77657"/>
        <dbReference type="ChEBI" id="CHEBI:456216"/>
        <dbReference type="EC" id="6.3.2.6"/>
    </reaction>
</comment>
<dbReference type="STRING" id="926566.Terro_3086"/>
<organism evidence="7 8">
    <name type="scientific">Terriglobus roseus (strain DSM 18391 / NRRL B-41598 / KBS 63)</name>
    <dbReference type="NCBI Taxonomy" id="926566"/>
    <lineage>
        <taxon>Bacteria</taxon>
        <taxon>Pseudomonadati</taxon>
        <taxon>Acidobacteriota</taxon>
        <taxon>Terriglobia</taxon>
        <taxon>Terriglobales</taxon>
        <taxon>Acidobacteriaceae</taxon>
        <taxon>Terriglobus</taxon>
    </lineage>
</organism>
<evidence type="ECO:0000259" key="6">
    <source>
        <dbReference type="Pfam" id="PF01259"/>
    </source>
</evidence>
<name>I3ZJ99_TERRK</name>
<dbReference type="SUPFAM" id="SSF56104">
    <property type="entry name" value="SAICAR synthase-like"/>
    <property type="match status" value="1"/>
</dbReference>
<feature type="domain" description="SAICAR synthetase/ADE2 N-terminal" evidence="6">
    <location>
        <begin position="117"/>
        <end position="306"/>
    </location>
</feature>
<dbReference type="AlphaFoldDB" id="I3ZJ99"/>
<protein>
    <submittedName>
        <fullName evidence="7">Phosphoribosylaminoimidazolesuccinocarboxamide (SAICAR) synthase</fullName>
    </submittedName>
</protein>
<proteinExistence type="predicted"/>
<keyword evidence="4" id="KW-0067">ATP-binding</keyword>
<dbReference type="KEGG" id="trs:Terro_3086"/>
<reference evidence="7 8" key="1">
    <citation type="submission" date="2012-06" db="EMBL/GenBank/DDBJ databases">
        <title>Complete genome of Terriglobus roseus DSM 18391.</title>
        <authorList>
            <consortium name="US DOE Joint Genome Institute (JGI-PGF)"/>
            <person name="Lucas S."/>
            <person name="Copeland A."/>
            <person name="Lapidus A."/>
            <person name="Glavina del Rio T."/>
            <person name="Dalin E."/>
            <person name="Tice H."/>
            <person name="Bruce D."/>
            <person name="Goodwin L."/>
            <person name="Pitluck S."/>
            <person name="Peters L."/>
            <person name="Mikhailova N."/>
            <person name="Munk A.C.C."/>
            <person name="Kyrpides N."/>
            <person name="Mavromatis K."/>
            <person name="Ivanova N."/>
            <person name="Brettin T."/>
            <person name="Detter J.C."/>
            <person name="Han C."/>
            <person name="Larimer F."/>
            <person name="Land M."/>
            <person name="Hauser L."/>
            <person name="Markowitz V."/>
            <person name="Cheng J.-F."/>
            <person name="Hugenholtz P."/>
            <person name="Woyke T."/>
            <person name="Wu D."/>
            <person name="Brambilla E."/>
            <person name="Klenk H.-P."/>
            <person name="Eisen J.A."/>
        </authorList>
    </citation>
    <scope>NUCLEOTIDE SEQUENCE [LARGE SCALE GENOMIC DNA]</scope>
    <source>
        <strain evidence="8">DSM 18391 / NRRL B-41598 / KBS 63</strain>
    </source>
</reference>
<evidence type="ECO:0000256" key="1">
    <source>
        <dbReference type="ARBA" id="ARBA00022598"/>
    </source>
</evidence>